<dbReference type="GO" id="GO:0009234">
    <property type="term" value="P:menaquinone biosynthetic process"/>
    <property type="evidence" value="ECO:0007669"/>
    <property type="project" value="InterPro"/>
</dbReference>
<evidence type="ECO:0000313" key="1">
    <source>
        <dbReference type="EMBL" id="ALS73851.1"/>
    </source>
</evidence>
<sequence length="258" mass="29632">MNGQQIQSKIISMEIDVLKAVRQRTLDQLTEGPFVKEARLFFLLLPFFNGEQWSDKMETSARTVAIVYAALHAHDRVKEEMPISKEQQLTVLAGDFYSGIYYQLLAEGKNIEMVQKLATAIIQVSEKKASFHELALQQPEQVEETATVIETALLNAFYVENGFGHYKQLMEQSLLYIRYTEELEALKKGEFSYLLKLLSGSLIHSTFIERWLVDRLEALGNEILESINDCELDFELKNILLHQIIPHRHSAEPLTREG</sequence>
<dbReference type="Pfam" id="PF07307">
    <property type="entry name" value="HEPPP_synt_1"/>
    <property type="match status" value="1"/>
</dbReference>
<reference evidence="1" key="1">
    <citation type="submission" date="2016-01" db="EMBL/GenBank/DDBJ databases">
        <title>Complete genome of Planococcus rifietoensis type strain M8.</title>
        <authorList>
            <person name="See-Too W.S."/>
        </authorList>
    </citation>
    <scope>NUCLEOTIDE SEQUENCE [LARGE SCALE GENOMIC DNA]</scope>
    <source>
        <strain evidence="1">M8</strain>
    </source>
</reference>
<dbReference type="Proteomes" id="UP000067683">
    <property type="component" value="Chromosome"/>
</dbReference>
<dbReference type="KEGG" id="prt:AUC31_00665"/>
<evidence type="ECO:0000313" key="2">
    <source>
        <dbReference type="Proteomes" id="UP000067683"/>
    </source>
</evidence>
<protein>
    <submittedName>
        <fullName evidence="1">Heptaprenyl diphosphate synthase</fullName>
    </submittedName>
</protein>
<gene>
    <name evidence="1" type="ORF">AUC31_00665</name>
</gene>
<name>A0A0U2Z1U4_9BACL</name>
<dbReference type="RefSeq" id="WP_058380560.1">
    <property type="nucleotide sequence ID" value="NZ_CP013659.2"/>
</dbReference>
<dbReference type="STRING" id="200991.AUC31_00665"/>
<dbReference type="InterPro" id="IPR009920">
    <property type="entry name" value="HEPPP_synth_su1"/>
</dbReference>
<dbReference type="OrthoDB" id="2417886at2"/>
<dbReference type="Gene3D" id="1.20.120.1450">
    <property type="match status" value="1"/>
</dbReference>
<organism evidence="1 2">
    <name type="scientific">Planococcus rifietoensis</name>
    <dbReference type="NCBI Taxonomy" id="200991"/>
    <lineage>
        <taxon>Bacteria</taxon>
        <taxon>Bacillati</taxon>
        <taxon>Bacillota</taxon>
        <taxon>Bacilli</taxon>
        <taxon>Bacillales</taxon>
        <taxon>Caryophanaceae</taxon>
        <taxon>Planococcus</taxon>
    </lineage>
</organism>
<keyword evidence="2" id="KW-1185">Reference proteome</keyword>
<dbReference type="AlphaFoldDB" id="A0A0U2Z1U4"/>
<accession>A0A0U2Z1U4</accession>
<dbReference type="EMBL" id="CP013659">
    <property type="protein sequence ID" value="ALS73851.1"/>
    <property type="molecule type" value="Genomic_DNA"/>
</dbReference>
<proteinExistence type="predicted"/>